<dbReference type="InterPro" id="IPR020846">
    <property type="entry name" value="MFS_dom"/>
</dbReference>
<sequence>MSLASVKSSKFFHSSTFLIVTACLLLMFSFGYRSGFGLFLSPISEDNGWSRDIMSFSLALQNLVWGVVAVFAGGLADRYGNVRVVLGGVVLYSLGMYLMSVTDSIWMLHTSAGLIVGSGIAGTAYGIVLPAMARAVGEERRQWALGLGTAAGSMGQFLVVPISFQLMDSYGWVMALQIMAASGIIMALLAIPLAPYSGAHDTSVKGPTQGVWDALKEAMRHHSFLLLVAGFYVCGFQLAFVTVHMPAYLVDLGFGPEVGAWAIALIGLCNVVGSYLSGYLSGRFPKREALVVIYVARAIATTVFLLLPITLTSVLIFSAVLGFFWLATVPPTSGLVAVMFGTRYMAMLYGIVFLGHQLGSFTGVWLGGYLYEATGSYDPVWWISVLLALLAALAHWPIKERPVARLQGV</sequence>
<accession>A0ABW5BI16</accession>
<gene>
    <name evidence="6" type="ORF">ACFSKO_09100</name>
</gene>
<name>A0ABW5BI16_9PROT</name>
<protein>
    <submittedName>
        <fullName evidence="6">MFS transporter</fullName>
    </submittedName>
</protein>
<feature type="domain" description="Major facilitator superfamily (MFS) profile" evidence="5">
    <location>
        <begin position="15"/>
        <end position="403"/>
    </location>
</feature>
<feature type="transmembrane region" description="Helical" evidence="4">
    <location>
        <begin position="315"/>
        <end position="340"/>
    </location>
</feature>
<keyword evidence="1 4" id="KW-0812">Transmembrane</keyword>
<evidence type="ECO:0000259" key="5">
    <source>
        <dbReference type="PROSITE" id="PS50850"/>
    </source>
</evidence>
<feature type="transmembrane region" description="Helical" evidence="4">
    <location>
        <begin position="380"/>
        <end position="398"/>
    </location>
</feature>
<evidence type="ECO:0000256" key="3">
    <source>
        <dbReference type="ARBA" id="ARBA00023136"/>
    </source>
</evidence>
<evidence type="ECO:0000256" key="1">
    <source>
        <dbReference type="ARBA" id="ARBA00022692"/>
    </source>
</evidence>
<evidence type="ECO:0000313" key="6">
    <source>
        <dbReference type="EMBL" id="MFD2205767.1"/>
    </source>
</evidence>
<reference evidence="7" key="1">
    <citation type="journal article" date="2019" name="Int. J. Syst. Evol. Microbiol.">
        <title>The Global Catalogue of Microorganisms (GCM) 10K type strain sequencing project: providing services to taxonomists for standard genome sequencing and annotation.</title>
        <authorList>
            <consortium name="The Broad Institute Genomics Platform"/>
            <consortium name="The Broad Institute Genome Sequencing Center for Infectious Disease"/>
            <person name="Wu L."/>
            <person name="Ma J."/>
        </authorList>
    </citation>
    <scope>NUCLEOTIDE SEQUENCE [LARGE SCALE GENOMIC DNA]</scope>
    <source>
        <strain evidence="7">CGMCC 4.7192</strain>
    </source>
</reference>
<feature type="transmembrane region" description="Helical" evidence="4">
    <location>
        <begin position="224"/>
        <end position="246"/>
    </location>
</feature>
<proteinExistence type="predicted"/>
<feature type="transmembrane region" description="Helical" evidence="4">
    <location>
        <begin position="106"/>
        <end position="131"/>
    </location>
</feature>
<keyword evidence="3 4" id="KW-0472">Membrane</keyword>
<dbReference type="PROSITE" id="PS50850">
    <property type="entry name" value="MFS"/>
    <property type="match status" value="1"/>
</dbReference>
<dbReference type="PANTHER" id="PTHR11360:SF284">
    <property type="entry name" value="EG:103B4.3 PROTEIN-RELATED"/>
    <property type="match status" value="1"/>
</dbReference>
<feature type="transmembrane region" description="Helical" evidence="4">
    <location>
        <begin position="170"/>
        <end position="191"/>
    </location>
</feature>
<dbReference type="RefSeq" id="WP_380250695.1">
    <property type="nucleotide sequence ID" value="NZ_JBHUII010000004.1"/>
</dbReference>
<feature type="transmembrane region" description="Helical" evidence="4">
    <location>
        <begin position="143"/>
        <end position="164"/>
    </location>
</feature>
<dbReference type="Gene3D" id="1.20.1250.20">
    <property type="entry name" value="MFS general substrate transporter like domains"/>
    <property type="match status" value="1"/>
</dbReference>
<dbReference type="InterPro" id="IPR036259">
    <property type="entry name" value="MFS_trans_sf"/>
</dbReference>
<comment type="caution">
    <text evidence="6">The sequence shown here is derived from an EMBL/GenBank/DDBJ whole genome shotgun (WGS) entry which is preliminary data.</text>
</comment>
<evidence type="ECO:0000313" key="7">
    <source>
        <dbReference type="Proteomes" id="UP001597294"/>
    </source>
</evidence>
<dbReference type="PANTHER" id="PTHR11360">
    <property type="entry name" value="MONOCARBOXYLATE TRANSPORTER"/>
    <property type="match status" value="1"/>
</dbReference>
<dbReference type="CDD" id="cd17355">
    <property type="entry name" value="MFS_YcxA_like"/>
    <property type="match status" value="1"/>
</dbReference>
<feature type="transmembrane region" description="Helical" evidence="4">
    <location>
        <begin position="12"/>
        <end position="33"/>
    </location>
</feature>
<feature type="transmembrane region" description="Helical" evidence="4">
    <location>
        <begin position="347"/>
        <end position="368"/>
    </location>
</feature>
<evidence type="ECO:0000256" key="2">
    <source>
        <dbReference type="ARBA" id="ARBA00022989"/>
    </source>
</evidence>
<feature type="transmembrane region" description="Helical" evidence="4">
    <location>
        <begin position="258"/>
        <end position="277"/>
    </location>
</feature>
<dbReference type="SUPFAM" id="SSF103473">
    <property type="entry name" value="MFS general substrate transporter"/>
    <property type="match status" value="1"/>
</dbReference>
<keyword evidence="7" id="KW-1185">Reference proteome</keyword>
<keyword evidence="2 4" id="KW-1133">Transmembrane helix</keyword>
<dbReference type="EMBL" id="JBHUII010000004">
    <property type="protein sequence ID" value="MFD2205767.1"/>
    <property type="molecule type" value="Genomic_DNA"/>
</dbReference>
<feature type="transmembrane region" description="Helical" evidence="4">
    <location>
        <begin position="82"/>
        <end position="100"/>
    </location>
</feature>
<feature type="transmembrane region" description="Helical" evidence="4">
    <location>
        <begin position="289"/>
        <end position="309"/>
    </location>
</feature>
<feature type="transmembrane region" description="Helical" evidence="4">
    <location>
        <begin position="53"/>
        <end position="75"/>
    </location>
</feature>
<dbReference type="Pfam" id="PF07690">
    <property type="entry name" value="MFS_1"/>
    <property type="match status" value="1"/>
</dbReference>
<dbReference type="PROSITE" id="PS51257">
    <property type="entry name" value="PROKAR_LIPOPROTEIN"/>
    <property type="match status" value="1"/>
</dbReference>
<evidence type="ECO:0000256" key="4">
    <source>
        <dbReference type="SAM" id="Phobius"/>
    </source>
</evidence>
<dbReference type="InterPro" id="IPR050327">
    <property type="entry name" value="Proton-linked_MCT"/>
</dbReference>
<organism evidence="6 7">
    <name type="scientific">Kiloniella antarctica</name>
    <dbReference type="NCBI Taxonomy" id="1550907"/>
    <lineage>
        <taxon>Bacteria</taxon>
        <taxon>Pseudomonadati</taxon>
        <taxon>Pseudomonadota</taxon>
        <taxon>Alphaproteobacteria</taxon>
        <taxon>Rhodospirillales</taxon>
        <taxon>Kiloniellaceae</taxon>
        <taxon>Kiloniella</taxon>
    </lineage>
</organism>
<dbReference type="InterPro" id="IPR011701">
    <property type="entry name" value="MFS"/>
</dbReference>
<dbReference type="Proteomes" id="UP001597294">
    <property type="component" value="Unassembled WGS sequence"/>
</dbReference>